<dbReference type="Gene3D" id="3.50.70.10">
    <property type="match status" value="1"/>
</dbReference>
<organism evidence="3 4">
    <name type="scientific">Shewanella japonica</name>
    <dbReference type="NCBI Taxonomy" id="93973"/>
    <lineage>
        <taxon>Bacteria</taxon>
        <taxon>Pseudomonadati</taxon>
        <taxon>Pseudomonadota</taxon>
        <taxon>Gammaproteobacteria</taxon>
        <taxon>Alteromonadales</taxon>
        <taxon>Shewanellaceae</taxon>
        <taxon>Shewanella</taxon>
    </lineage>
</organism>
<accession>A0ABN4YJ57</accession>
<dbReference type="Pfam" id="PF16036">
    <property type="entry name" value="Chalcone_3"/>
    <property type="match status" value="1"/>
</dbReference>
<dbReference type="EMBL" id="CP020472">
    <property type="protein sequence ID" value="ARD23276.1"/>
    <property type="molecule type" value="Genomic_DNA"/>
</dbReference>
<dbReference type="GO" id="GO:0016853">
    <property type="term" value="F:isomerase activity"/>
    <property type="evidence" value="ECO:0007669"/>
    <property type="project" value="UniProtKB-KW"/>
</dbReference>
<feature type="chain" id="PRO_5046490825" evidence="1">
    <location>
        <begin position="26"/>
        <end position="190"/>
    </location>
</feature>
<dbReference type="InterPro" id="IPR016087">
    <property type="entry name" value="Chalcone_isomerase"/>
</dbReference>
<feature type="domain" description="Chalcone isomerase" evidence="2">
    <location>
        <begin position="25"/>
        <end position="188"/>
    </location>
</feature>
<reference evidence="3 4" key="1">
    <citation type="submission" date="2017-03" db="EMBL/GenBank/DDBJ databases">
        <title>Genome sequencing of Shewanella japonica KCTC 22435.</title>
        <authorList>
            <person name="Kim K.M."/>
        </authorList>
    </citation>
    <scope>NUCLEOTIDE SEQUENCE [LARGE SCALE GENOMIC DNA]</scope>
    <source>
        <strain evidence="3 4">KCTC 22435</strain>
    </source>
</reference>
<name>A0ABN4YJ57_9GAMM</name>
<dbReference type="Proteomes" id="UP000191820">
    <property type="component" value="Chromosome"/>
</dbReference>
<evidence type="ECO:0000313" key="3">
    <source>
        <dbReference type="EMBL" id="ARD23276.1"/>
    </source>
</evidence>
<evidence type="ECO:0000259" key="2">
    <source>
        <dbReference type="Pfam" id="PF16036"/>
    </source>
</evidence>
<dbReference type="InterPro" id="IPR016088">
    <property type="entry name" value="Chalcone_isomerase_3-sand"/>
</dbReference>
<gene>
    <name evidence="3" type="ORF">SJ2017_2999</name>
</gene>
<keyword evidence="4" id="KW-1185">Reference proteome</keyword>
<proteinExistence type="predicted"/>
<evidence type="ECO:0000313" key="4">
    <source>
        <dbReference type="Proteomes" id="UP000191820"/>
    </source>
</evidence>
<keyword evidence="1" id="KW-0732">Signal</keyword>
<dbReference type="RefSeq" id="WP_080916283.1">
    <property type="nucleotide sequence ID" value="NZ_CP020472.1"/>
</dbReference>
<dbReference type="SUPFAM" id="SSF54626">
    <property type="entry name" value="Chalcone isomerase"/>
    <property type="match status" value="1"/>
</dbReference>
<sequence length="190" mass="20239">MKAFSTIALTAVLSTSLFSSTLVQAKTVSGVELEDNLTIAEHSLALNGAGVRSKFFMDLYVGSLYIATPATDLTSVLAQPIAVVRLNITSGMITSDKMVDAINEGFDSATDGDISPIQAEITQFMGLFTEEVSKGDQFTFVTHKGAGVTSVKNGIAQATIEGEAFRQALLKIWLGDDPAQKSLRKKMLAK</sequence>
<protein>
    <submittedName>
        <fullName evidence="3">Chalcone isomerase</fullName>
    </submittedName>
</protein>
<keyword evidence="3" id="KW-0413">Isomerase</keyword>
<feature type="signal peptide" evidence="1">
    <location>
        <begin position="1"/>
        <end position="25"/>
    </location>
</feature>
<evidence type="ECO:0000256" key="1">
    <source>
        <dbReference type="SAM" id="SignalP"/>
    </source>
</evidence>
<dbReference type="InterPro" id="IPR036298">
    <property type="entry name" value="Chalcone_isomerase_sf"/>
</dbReference>